<keyword evidence="2" id="KW-0812">Transmembrane</keyword>
<dbReference type="AlphaFoldDB" id="A0A5N7BIP7"/>
<evidence type="ECO:0000313" key="3">
    <source>
        <dbReference type="EMBL" id="KAE8381666.1"/>
    </source>
</evidence>
<evidence type="ECO:0000256" key="1">
    <source>
        <dbReference type="SAM" id="MobiDB-lite"/>
    </source>
</evidence>
<dbReference type="Proteomes" id="UP000326198">
    <property type="component" value="Unassembled WGS sequence"/>
</dbReference>
<protein>
    <submittedName>
        <fullName evidence="3">Uncharacterized protein</fullName>
    </submittedName>
</protein>
<gene>
    <name evidence="3" type="ORF">BDV26DRAFT_289301</name>
</gene>
<evidence type="ECO:0000313" key="4">
    <source>
        <dbReference type="Proteomes" id="UP000326198"/>
    </source>
</evidence>
<name>A0A5N7BIP7_9EURO</name>
<feature type="region of interest" description="Disordered" evidence="1">
    <location>
        <begin position="75"/>
        <end position="108"/>
    </location>
</feature>
<reference evidence="3 4" key="1">
    <citation type="submission" date="2019-04" db="EMBL/GenBank/DDBJ databases">
        <title>Friends and foes A comparative genomics studyof 23 Aspergillus species from section Flavi.</title>
        <authorList>
            <consortium name="DOE Joint Genome Institute"/>
            <person name="Kjaerbolling I."/>
            <person name="Vesth T."/>
            <person name="Frisvad J.C."/>
            <person name="Nybo J.L."/>
            <person name="Theobald S."/>
            <person name="Kildgaard S."/>
            <person name="Isbrandt T."/>
            <person name="Kuo A."/>
            <person name="Sato A."/>
            <person name="Lyhne E.K."/>
            <person name="Kogle M.E."/>
            <person name="Wiebenga A."/>
            <person name="Kun R.S."/>
            <person name="Lubbers R.J."/>
            <person name="Makela M.R."/>
            <person name="Barry K."/>
            <person name="Chovatia M."/>
            <person name="Clum A."/>
            <person name="Daum C."/>
            <person name="Haridas S."/>
            <person name="He G."/>
            <person name="LaButti K."/>
            <person name="Lipzen A."/>
            <person name="Mondo S."/>
            <person name="Riley R."/>
            <person name="Salamov A."/>
            <person name="Simmons B.A."/>
            <person name="Magnuson J.K."/>
            <person name="Henrissat B."/>
            <person name="Mortensen U.H."/>
            <person name="Larsen T.O."/>
            <person name="Devries R.P."/>
            <person name="Grigoriev I.V."/>
            <person name="Machida M."/>
            <person name="Baker S.E."/>
            <person name="Andersen M.R."/>
        </authorList>
    </citation>
    <scope>NUCLEOTIDE SEQUENCE [LARGE SCALE GENOMIC DNA]</scope>
    <source>
        <strain evidence="3 4">IBT 29228</strain>
    </source>
</reference>
<evidence type="ECO:0000256" key="2">
    <source>
        <dbReference type="SAM" id="Phobius"/>
    </source>
</evidence>
<organism evidence="3 4">
    <name type="scientific">Aspergillus bertholletiae</name>
    <dbReference type="NCBI Taxonomy" id="1226010"/>
    <lineage>
        <taxon>Eukaryota</taxon>
        <taxon>Fungi</taxon>
        <taxon>Dikarya</taxon>
        <taxon>Ascomycota</taxon>
        <taxon>Pezizomycotina</taxon>
        <taxon>Eurotiomycetes</taxon>
        <taxon>Eurotiomycetidae</taxon>
        <taxon>Eurotiales</taxon>
        <taxon>Aspergillaceae</taxon>
        <taxon>Aspergillus</taxon>
        <taxon>Aspergillus subgen. Circumdati</taxon>
    </lineage>
</organism>
<proteinExistence type="predicted"/>
<feature type="compositionally biased region" description="Polar residues" evidence="1">
    <location>
        <begin position="87"/>
        <end position="108"/>
    </location>
</feature>
<keyword evidence="2" id="KW-0472">Membrane</keyword>
<dbReference type="EMBL" id="ML736169">
    <property type="protein sequence ID" value="KAE8381666.1"/>
    <property type="molecule type" value="Genomic_DNA"/>
</dbReference>
<feature type="transmembrane region" description="Helical" evidence="2">
    <location>
        <begin position="128"/>
        <end position="145"/>
    </location>
</feature>
<accession>A0A5N7BIP7</accession>
<sequence length="179" mass="19491">MPEISPTSEPLYPTFIYEETPDGWRFFRVLADCPVDVAVSEWQEDGDVAGVCPPGYSLAFIPPCPFHYIDVEEPSKMTLSGDPSGENPKTTTVANTPTSVQLETSSPLAPSELSISDFPKRYSPAGDATYVIMFLVTVTLLSLAARSYMRRSKVSQEHAKMSLPVTNCAKGLPSELPAI</sequence>
<dbReference type="OrthoDB" id="4506428at2759"/>
<keyword evidence="4" id="KW-1185">Reference proteome</keyword>
<keyword evidence="2" id="KW-1133">Transmembrane helix</keyword>